<evidence type="ECO:0000313" key="3">
    <source>
        <dbReference type="Proteomes" id="UP001211065"/>
    </source>
</evidence>
<feature type="compositionally biased region" description="Polar residues" evidence="1">
    <location>
        <begin position="100"/>
        <end position="115"/>
    </location>
</feature>
<sequence length="125" mass="13952">MFKNEVADVEKEIKTEVEFLTSSQNSVSNWTGTENVTNVDLNEKLNKDSILEILASTGLLKQLEGFQKFTEDHLNFQVSELNLRIEKVKSNVDTLKKKSGVSSSNLKSAKPTANTKKIPPKKKIG</sequence>
<protein>
    <submittedName>
        <fullName evidence="2">Uncharacterized protein</fullName>
    </submittedName>
</protein>
<evidence type="ECO:0000313" key="2">
    <source>
        <dbReference type="EMBL" id="KAJ3213847.1"/>
    </source>
</evidence>
<accession>A0AAD5XYN1</accession>
<organism evidence="2 3">
    <name type="scientific">Clydaea vesicula</name>
    <dbReference type="NCBI Taxonomy" id="447962"/>
    <lineage>
        <taxon>Eukaryota</taxon>
        <taxon>Fungi</taxon>
        <taxon>Fungi incertae sedis</taxon>
        <taxon>Chytridiomycota</taxon>
        <taxon>Chytridiomycota incertae sedis</taxon>
        <taxon>Chytridiomycetes</taxon>
        <taxon>Lobulomycetales</taxon>
        <taxon>Lobulomycetaceae</taxon>
        <taxon>Clydaea</taxon>
    </lineage>
</organism>
<comment type="caution">
    <text evidence="2">The sequence shown here is derived from an EMBL/GenBank/DDBJ whole genome shotgun (WGS) entry which is preliminary data.</text>
</comment>
<reference evidence="2" key="1">
    <citation type="submission" date="2020-05" db="EMBL/GenBank/DDBJ databases">
        <title>Phylogenomic resolution of chytrid fungi.</title>
        <authorList>
            <person name="Stajich J.E."/>
            <person name="Amses K."/>
            <person name="Simmons R."/>
            <person name="Seto K."/>
            <person name="Myers J."/>
            <person name="Bonds A."/>
            <person name="Quandt C.A."/>
            <person name="Barry K."/>
            <person name="Liu P."/>
            <person name="Grigoriev I."/>
            <person name="Longcore J.E."/>
            <person name="James T.Y."/>
        </authorList>
    </citation>
    <scope>NUCLEOTIDE SEQUENCE</scope>
    <source>
        <strain evidence="2">JEL0476</strain>
    </source>
</reference>
<proteinExistence type="predicted"/>
<dbReference type="AlphaFoldDB" id="A0AAD5XYN1"/>
<gene>
    <name evidence="2" type="ORF">HK099_007162</name>
</gene>
<dbReference type="EMBL" id="JADGJW010000671">
    <property type="protein sequence ID" value="KAJ3213847.1"/>
    <property type="molecule type" value="Genomic_DNA"/>
</dbReference>
<evidence type="ECO:0000256" key="1">
    <source>
        <dbReference type="SAM" id="MobiDB-lite"/>
    </source>
</evidence>
<feature type="region of interest" description="Disordered" evidence="1">
    <location>
        <begin position="96"/>
        <end position="125"/>
    </location>
</feature>
<name>A0AAD5XYN1_9FUNG</name>
<keyword evidence="3" id="KW-1185">Reference proteome</keyword>
<dbReference type="Proteomes" id="UP001211065">
    <property type="component" value="Unassembled WGS sequence"/>
</dbReference>